<dbReference type="EMBL" id="CABDUW010000119">
    <property type="protein sequence ID" value="VTJ59196.1"/>
    <property type="molecule type" value="Genomic_DNA"/>
</dbReference>
<proteinExistence type="predicted"/>
<dbReference type="AlphaFoldDB" id="A0A5E4AQZ3"/>
<reference evidence="1" key="1">
    <citation type="submission" date="2019-04" db="EMBL/GenBank/DDBJ databases">
        <authorList>
            <person name="Alioto T."/>
            <person name="Alioto T."/>
        </authorList>
    </citation>
    <scope>NUCLEOTIDE SEQUENCE [LARGE SCALE GENOMIC DNA]</scope>
</reference>
<dbReference type="Proteomes" id="UP000335636">
    <property type="component" value="Unassembled WGS sequence"/>
</dbReference>
<protein>
    <submittedName>
        <fullName evidence="1">Uncharacterized protein</fullName>
    </submittedName>
</protein>
<gene>
    <name evidence="1" type="ORF">MONAX_5E036801</name>
</gene>
<feature type="non-terminal residue" evidence="1">
    <location>
        <position position="50"/>
    </location>
</feature>
<name>A0A5E4AQZ3_MARMO</name>
<feature type="non-terminal residue" evidence="1">
    <location>
        <position position="1"/>
    </location>
</feature>
<organism evidence="1 2">
    <name type="scientific">Marmota monax</name>
    <name type="common">Woodchuck</name>
    <dbReference type="NCBI Taxonomy" id="9995"/>
    <lineage>
        <taxon>Eukaryota</taxon>
        <taxon>Metazoa</taxon>
        <taxon>Chordata</taxon>
        <taxon>Craniata</taxon>
        <taxon>Vertebrata</taxon>
        <taxon>Euteleostomi</taxon>
        <taxon>Mammalia</taxon>
        <taxon>Eutheria</taxon>
        <taxon>Euarchontoglires</taxon>
        <taxon>Glires</taxon>
        <taxon>Rodentia</taxon>
        <taxon>Sciuromorpha</taxon>
        <taxon>Sciuridae</taxon>
        <taxon>Xerinae</taxon>
        <taxon>Marmotini</taxon>
        <taxon>Marmota</taxon>
    </lineage>
</organism>
<keyword evidence="2" id="KW-1185">Reference proteome</keyword>
<sequence>SSKEILGKQLDLDPATTVPGRLQARKILTASHPQRMKALEPLPVHTSCNS</sequence>
<comment type="caution">
    <text evidence="1">The sequence shown here is derived from an EMBL/GenBank/DDBJ whole genome shotgun (WGS) entry which is preliminary data.</text>
</comment>
<evidence type="ECO:0000313" key="1">
    <source>
        <dbReference type="EMBL" id="VTJ59196.1"/>
    </source>
</evidence>
<accession>A0A5E4AQZ3</accession>
<evidence type="ECO:0000313" key="2">
    <source>
        <dbReference type="Proteomes" id="UP000335636"/>
    </source>
</evidence>